<evidence type="ECO:0000256" key="2">
    <source>
        <dbReference type="SAM" id="Phobius"/>
    </source>
</evidence>
<feature type="region of interest" description="Disordered" evidence="1">
    <location>
        <begin position="398"/>
        <end position="515"/>
    </location>
</feature>
<dbReference type="Proteomes" id="UP001164746">
    <property type="component" value="Chromosome 15"/>
</dbReference>
<keyword evidence="2" id="KW-0812">Transmembrane</keyword>
<feature type="compositionally biased region" description="Polar residues" evidence="1">
    <location>
        <begin position="428"/>
        <end position="446"/>
    </location>
</feature>
<feature type="compositionally biased region" description="Low complexity" evidence="1">
    <location>
        <begin position="553"/>
        <end position="584"/>
    </location>
</feature>
<reference evidence="3" key="1">
    <citation type="submission" date="2022-11" db="EMBL/GenBank/DDBJ databases">
        <title>Centuries of genome instability and evolution in soft-shell clam transmissible cancer (bioRxiv).</title>
        <authorList>
            <person name="Hart S.F.M."/>
            <person name="Yonemitsu M.A."/>
            <person name="Giersch R.M."/>
            <person name="Beal B.F."/>
            <person name="Arriagada G."/>
            <person name="Davis B.W."/>
            <person name="Ostrander E.A."/>
            <person name="Goff S.P."/>
            <person name="Metzger M.J."/>
        </authorList>
    </citation>
    <scope>NUCLEOTIDE SEQUENCE</scope>
    <source>
        <strain evidence="3">MELC-2E11</strain>
        <tissue evidence="3">Siphon/mantle</tissue>
    </source>
</reference>
<feature type="compositionally biased region" description="Low complexity" evidence="1">
    <location>
        <begin position="196"/>
        <end position="209"/>
    </location>
</feature>
<feature type="compositionally biased region" description="Low complexity" evidence="1">
    <location>
        <begin position="591"/>
        <end position="620"/>
    </location>
</feature>
<name>A0ABY7G3D3_MYAAR</name>
<accession>A0ABY7G3D3</accession>
<protein>
    <submittedName>
        <fullName evidence="3">FA5-like protein</fullName>
    </submittedName>
</protein>
<feature type="region of interest" description="Disordered" evidence="1">
    <location>
        <begin position="549"/>
        <end position="682"/>
    </location>
</feature>
<evidence type="ECO:0000313" key="4">
    <source>
        <dbReference type="Proteomes" id="UP001164746"/>
    </source>
</evidence>
<keyword evidence="2" id="KW-0472">Membrane</keyword>
<dbReference type="EMBL" id="CP111026">
    <property type="protein sequence ID" value="WAR27784.1"/>
    <property type="molecule type" value="Genomic_DNA"/>
</dbReference>
<feature type="compositionally biased region" description="Polar residues" evidence="1">
    <location>
        <begin position="625"/>
        <end position="639"/>
    </location>
</feature>
<feature type="compositionally biased region" description="Low complexity" evidence="1">
    <location>
        <begin position="499"/>
        <end position="512"/>
    </location>
</feature>
<gene>
    <name evidence="3" type="ORF">MAR_013488</name>
</gene>
<keyword evidence="2" id="KW-1133">Transmembrane helix</keyword>
<feature type="region of interest" description="Disordered" evidence="1">
    <location>
        <begin position="196"/>
        <end position="219"/>
    </location>
</feature>
<feature type="compositionally biased region" description="Polar residues" evidence="1">
    <location>
        <begin position="399"/>
        <end position="418"/>
    </location>
</feature>
<feature type="transmembrane region" description="Helical" evidence="2">
    <location>
        <begin position="79"/>
        <end position="103"/>
    </location>
</feature>
<evidence type="ECO:0000256" key="1">
    <source>
        <dbReference type="SAM" id="MobiDB-lite"/>
    </source>
</evidence>
<feature type="compositionally biased region" description="Low complexity" evidence="1">
    <location>
        <begin position="447"/>
        <end position="457"/>
    </location>
</feature>
<proteinExistence type="predicted"/>
<organism evidence="3 4">
    <name type="scientific">Mya arenaria</name>
    <name type="common">Soft-shell clam</name>
    <dbReference type="NCBI Taxonomy" id="6604"/>
    <lineage>
        <taxon>Eukaryota</taxon>
        <taxon>Metazoa</taxon>
        <taxon>Spiralia</taxon>
        <taxon>Lophotrochozoa</taxon>
        <taxon>Mollusca</taxon>
        <taxon>Bivalvia</taxon>
        <taxon>Autobranchia</taxon>
        <taxon>Heteroconchia</taxon>
        <taxon>Euheterodonta</taxon>
        <taxon>Imparidentia</taxon>
        <taxon>Neoheterodontei</taxon>
        <taxon>Myida</taxon>
        <taxon>Myoidea</taxon>
        <taxon>Myidae</taxon>
        <taxon>Mya</taxon>
    </lineage>
</organism>
<evidence type="ECO:0000313" key="3">
    <source>
        <dbReference type="EMBL" id="WAR27784.1"/>
    </source>
</evidence>
<feature type="compositionally biased region" description="Polar residues" evidence="1">
    <location>
        <begin position="458"/>
        <end position="498"/>
    </location>
</feature>
<feature type="compositionally biased region" description="Low complexity" evidence="1">
    <location>
        <begin position="640"/>
        <end position="676"/>
    </location>
</feature>
<sequence>MEGKGRPDILLHTKLRMANMADTPPEVDDGFHHVTGNEEYLWEHAGEPDTLEHSLKSLPEADQVTWHKEQKRRKRRTRAFIWITIIIMAALALGTALVIHYFFIPAHEDPKDHLNISISNGSILEGPEDVTQRLTADDNIKLDDVIAVIEQEVDNMREKSHHKDHVLKTNNKILENVLINTTASTTTVTQTKQQAKTETTTFTTEQTTVPRQPETSTEPHTTLADFTTFIPTASINPLYYFGLDLDISTRPVSSSSVTSAAYLDKRKATTQSITQSDKELIDNANVSTHITHEVSSIASTTSMDLITKHSAKQTAKLVKNSTDPAYESTTYITSTESVISKDTNTTLHKYSTALEATVTSALIVTANITAPTTNPFFFDNLTTQEQQQTTGADKIADTELTQPFAPQNSETTTPTLSRATMADHKISKTTTPMPSNKTTSDPLISETTTPMLTNTTTSDPQISETSTPMLTNTTMSDPQTSETTKPMLSNTTMSDPQISETTTSMPSNTTMSDPQISETTTPMLSNTTMSDPQISESTTPMFFNTTMSDPQISETTTSMPSNTTMSDPQISETSTPMPSNTTMSDPQISETTTPMPSNTTMSDPQISETSTSMPSNTSMSDPHISKTTTPMRSMMSGTNASVSSTTTEMASSATEPMSAVTSTVTEPSVTTSQPSVEQTSVHVESTVTEKLIATTAVKTGETRITMSEKVTNATEVSVKETSVASSVAESVGQTNSNTDSTVTELRVTTETSTVDINERHAEISTGRTVTFVEVTSEQSEPSTDITSTEMLQTTTMTLPENYNTANIHDETSYTHETAIITCNVEHAIQWTSLKIEEKDTFRPLTVTLQPSGSITWNGKTSRQDAMYNVTSSEDGLGDNVTLQLVIHDVQCRDGRRFECFPSSNLQNRRDSAMLIVVLRLGPSVVENRALRVTASWQAGYPVPWANISWTATDAKNNTYNLEKYGKFRDYNLDVDDRRCQTTLTTSIVIFPKVHLNATVVSVSPDMHRKRAFLEADMTRYLETVRPGVDTILVIPPLSHWHVL</sequence>
<keyword evidence="4" id="KW-1185">Reference proteome</keyword>